<organism evidence="1 2">
    <name type="scientific">Paracoccus laeviglucosivorans</name>
    <dbReference type="NCBI Taxonomy" id="1197861"/>
    <lineage>
        <taxon>Bacteria</taxon>
        <taxon>Pseudomonadati</taxon>
        <taxon>Pseudomonadota</taxon>
        <taxon>Alphaproteobacteria</taxon>
        <taxon>Rhodobacterales</taxon>
        <taxon>Paracoccaceae</taxon>
        <taxon>Paracoccus</taxon>
    </lineage>
</organism>
<proteinExistence type="predicted"/>
<accession>A0A521DR72</accession>
<evidence type="ECO:0008006" key="3">
    <source>
        <dbReference type="Google" id="ProtNLM"/>
    </source>
</evidence>
<dbReference type="OrthoDB" id="7775535at2"/>
<dbReference type="AlphaFoldDB" id="A0A521DR72"/>
<keyword evidence="2" id="KW-1185">Reference proteome</keyword>
<dbReference type="Proteomes" id="UP000319014">
    <property type="component" value="Unassembled WGS sequence"/>
</dbReference>
<dbReference type="RefSeq" id="WP_142663348.1">
    <property type="nucleotide sequence ID" value="NZ_FXTK01000009.1"/>
</dbReference>
<protein>
    <recommendedName>
        <fullName evidence="3">Flagellar assembly protein FliH</fullName>
    </recommendedName>
</protein>
<evidence type="ECO:0000313" key="1">
    <source>
        <dbReference type="EMBL" id="SMO74204.1"/>
    </source>
</evidence>
<dbReference type="EMBL" id="FXTK01000009">
    <property type="protein sequence ID" value="SMO74204.1"/>
    <property type="molecule type" value="Genomic_DNA"/>
</dbReference>
<evidence type="ECO:0000313" key="2">
    <source>
        <dbReference type="Proteomes" id="UP000319014"/>
    </source>
</evidence>
<gene>
    <name evidence="1" type="ORF">SAMN06265221_10976</name>
</gene>
<sequence>MKSAVLRLESFASVTVAPMPAPTVEDVDAAYQAGYADGLAAGRQAALDDLTQQLAQIGGALRDNDIENSRIRNETLATVQPVLAAIVQTLGQSSIRERLLAALGQELEMLARHGDTAVLKIRCPPDLDQDVAQCIARAGFANIALEPCDMTGAEIVTQGGRIHFSPEKPAQDMIELLSEISMRE</sequence>
<reference evidence="1 2" key="1">
    <citation type="submission" date="2017-05" db="EMBL/GenBank/DDBJ databases">
        <authorList>
            <person name="Varghese N."/>
            <person name="Submissions S."/>
        </authorList>
    </citation>
    <scope>NUCLEOTIDE SEQUENCE [LARGE SCALE GENOMIC DNA]</scope>
    <source>
        <strain evidence="1 2">DSM 100094</strain>
    </source>
</reference>
<name>A0A521DR72_9RHOB</name>